<evidence type="ECO:0000313" key="2">
    <source>
        <dbReference type="Proteomes" id="UP000251717"/>
    </source>
</evidence>
<sequence>MKFNKIILALLVVFILTSGTSIIFAEQFELSDVSFDIPGNYSINKTTDEACILKSDNADNYTISMIQVNSSDAILEKNSRMSSGFTFLSEENYTSSNGIDINQQNFMKNESYFSFYSFEANNLTYMVIYTFPVHDELNNATNPVNEIIESIQ</sequence>
<comment type="caution">
    <text evidence="1">The sequence shown here is derived from an EMBL/GenBank/DDBJ whole genome shotgun (WGS) entry which is preliminary data.</text>
</comment>
<keyword evidence="2" id="KW-1185">Reference proteome</keyword>
<accession>A0A315XQR6</accession>
<reference evidence="1 2" key="1">
    <citation type="submission" date="2017-03" db="EMBL/GenBank/DDBJ databases">
        <title>Genome sequence of Methanobrevibacter thaueri.</title>
        <authorList>
            <person name="Poehlein A."/>
            <person name="Seedorf H."/>
            <person name="Daniel R."/>
        </authorList>
    </citation>
    <scope>NUCLEOTIDE SEQUENCE [LARGE SCALE GENOMIC DNA]</scope>
    <source>
        <strain evidence="1 2">DSM 11995</strain>
    </source>
</reference>
<dbReference type="Proteomes" id="UP000251717">
    <property type="component" value="Unassembled WGS sequence"/>
</dbReference>
<dbReference type="RefSeq" id="WP_116591150.1">
    <property type="nucleotide sequence ID" value="NZ_MZGS01000012.1"/>
</dbReference>
<proteinExistence type="predicted"/>
<dbReference type="AlphaFoldDB" id="A0A315XQR6"/>
<dbReference type="EMBL" id="MZGS01000012">
    <property type="protein sequence ID" value="PWB88248.1"/>
    <property type="molecule type" value="Genomic_DNA"/>
</dbReference>
<organism evidence="1 2">
    <name type="scientific">Methanobrevibacter thaueri</name>
    <dbReference type="NCBI Taxonomy" id="190975"/>
    <lineage>
        <taxon>Archaea</taxon>
        <taxon>Methanobacteriati</taxon>
        <taxon>Methanobacteriota</taxon>
        <taxon>Methanomada group</taxon>
        <taxon>Methanobacteria</taxon>
        <taxon>Methanobacteriales</taxon>
        <taxon>Methanobacteriaceae</taxon>
        <taxon>Methanobrevibacter</taxon>
    </lineage>
</organism>
<evidence type="ECO:0000313" key="1">
    <source>
        <dbReference type="EMBL" id="PWB88248.1"/>
    </source>
</evidence>
<gene>
    <name evidence="1" type="ORF">MBBTH_01510</name>
</gene>
<name>A0A315XQR6_9EURY</name>
<protein>
    <submittedName>
        <fullName evidence="1">Uncharacterized protein</fullName>
    </submittedName>
</protein>